<reference evidence="3" key="1">
    <citation type="submission" date="2021-04" db="EMBL/GenBank/DDBJ databases">
        <title>Genome seq and assembly of Bacillus sp.</title>
        <authorList>
            <person name="Chhetri G."/>
        </authorList>
    </citation>
    <scope>NUCLEOTIDE SEQUENCE</scope>
    <source>
        <strain evidence="3">RG28</strain>
    </source>
</reference>
<keyword evidence="2" id="KW-0446">Lipid-binding</keyword>
<dbReference type="InterPro" id="IPR003797">
    <property type="entry name" value="DegV"/>
</dbReference>
<gene>
    <name evidence="3" type="ORF">J5Y03_19570</name>
</gene>
<dbReference type="Proteomes" id="UP000682134">
    <property type="component" value="Unassembled WGS sequence"/>
</dbReference>
<comment type="function">
    <text evidence="1">May bind long-chain fatty acids, such as palmitate, and may play a role in lipid transport or fatty acid metabolism.</text>
</comment>
<proteinExistence type="predicted"/>
<dbReference type="PANTHER" id="PTHR33434:SF8">
    <property type="entry name" value="DEGV DOMAIN-CONTAINING PROTEIN SPR1019"/>
    <property type="match status" value="1"/>
</dbReference>
<dbReference type="PANTHER" id="PTHR33434">
    <property type="entry name" value="DEGV DOMAIN-CONTAINING PROTEIN DR_1986-RELATED"/>
    <property type="match status" value="1"/>
</dbReference>
<comment type="caution">
    <text evidence="3">The sequence shown here is derived from an EMBL/GenBank/DDBJ whole genome shotgun (WGS) entry which is preliminary data.</text>
</comment>
<dbReference type="Pfam" id="PF02645">
    <property type="entry name" value="DegV"/>
    <property type="match status" value="1"/>
</dbReference>
<evidence type="ECO:0000313" key="4">
    <source>
        <dbReference type="Proteomes" id="UP000682134"/>
    </source>
</evidence>
<dbReference type="GO" id="GO:0008289">
    <property type="term" value="F:lipid binding"/>
    <property type="evidence" value="ECO:0007669"/>
    <property type="project" value="UniProtKB-KW"/>
</dbReference>
<dbReference type="Gene3D" id="3.30.1180.10">
    <property type="match status" value="1"/>
</dbReference>
<protein>
    <submittedName>
        <fullName evidence="3">DegV family protein</fullName>
    </submittedName>
</protein>
<dbReference type="RefSeq" id="WP_209407681.1">
    <property type="nucleotide sequence ID" value="NZ_JAGIYQ010000026.1"/>
</dbReference>
<dbReference type="Gene3D" id="3.40.50.10170">
    <property type="match status" value="1"/>
</dbReference>
<dbReference type="NCBIfam" id="TIGR00762">
    <property type="entry name" value="DegV"/>
    <property type="match status" value="1"/>
</dbReference>
<accession>A0A940NTP6</accession>
<evidence type="ECO:0000256" key="2">
    <source>
        <dbReference type="ARBA" id="ARBA00023121"/>
    </source>
</evidence>
<dbReference type="InterPro" id="IPR043168">
    <property type="entry name" value="DegV_C"/>
</dbReference>
<dbReference type="PROSITE" id="PS51482">
    <property type="entry name" value="DEGV"/>
    <property type="match status" value="1"/>
</dbReference>
<dbReference type="EMBL" id="JAGIYQ010000026">
    <property type="protein sequence ID" value="MBP0727343.1"/>
    <property type="molecule type" value="Genomic_DNA"/>
</dbReference>
<dbReference type="AlphaFoldDB" id="A0A940NTP6"/>
<dbReference type="SUPFAM" id="SSF82549">
    <property type="entry name" value="DAK1/DegV-like"/>
    <property type="match status" value="1"/>
</dbReference>
<keyword evidence="4" id="KW-1185">Reference proteome</keyword>
<evidence type="ECO:0000256" key="1">
    <source>
        <dbReference type="ARBA" id="ARBA00003238"/>
    </source>
</evidence>
<name>A0A940NTP6_9BACI</name>
<dbReference type="InterPro" id="IPR050270">
    <property type="entry name" value="DegV_domain_contain"/>
</dbReference>
<organism evidence="3 4">
    <name type="scientific">Gottfriedia endophytica</name>
    <dbReference type="NCBI Taxonomy" id="2820819"/>
    <lineage>
        <taxon>Bacteria</taxon>
        <taxon>Bacillati</taxon>
        <taxon>Bacillota</taxon>
        <taxon>Bacilli</taxon>
        <taxon>Bacillales</taxon>
        <taxon>Bacillaceae</taxon>
        <taxon>Gottfriedia</taxon>
    </lineage>
</organism>
<sequence length="280" mass="30045">MSKIKIVTDSTVDFSNDQINELGITVIPLSIQIDGNTYLDGVELSSKEFLSKMKQSEELPKTSQPAVGTFVDLYEELTKDGSQVISIHMTSGMSGTYSTANTAANLVEGDVNVVDSGFITLAMGFQVSEAVKMAKNGATVKQILERLEEIKNNTNLYVMVDTLDNLVKGGRIGKGKALIGSLLNIKPLASLAGGVYTPIGKARSYSQVVKMFTKYFEQDTAGKTVKGIGIAHAEAIPLATSLKEAIQKLTDFIIPDITYTTPVISTHTGEGAIGFVFYAE</sequence>
<evidence type="ECO:0000313" key="3">
    <source>
        <dbReference type="EMBL" id="MBP0727343.1"/>
    </source>
</evidence>